<dbReference type="EMBL" id="VLKH01000009">
    <property type="protein sequence ID" value="TWH78361.1"/>
    <property type="molecule type" value="Genomic_DNA"/>
</dbReference>
<dbReference type="SUPFAM" id="SSF55729">
    <property type="entry name" value="Acyl-CoA N-acyltransferases (Nat)"/>
    <property type="match status" value="1"/>
</dbReference>
<accession>A0A562J5A5</accession>
<dbReference type="AlphaFoldDB" id="A0A562J5A5"/>
<dbReference type="InterPro" id="IPR016181">
    <property type="entry name" value="Acyl_CoA_acyltransferase"/>
</dbReference>
<dbReference type="GO" id="GO:0016747">
    <property type="term" value="F:acyltransferase activity, transferring groups other than amino-acyl groups"/>
    <property type="evidence" value="ECO:0007669"/>
    <property type="project" value="InterPro"/>
</dbReference>
<organism evidence="2 3">
    <name type="scientific">Sedimentibacter saalensis</name>
    <dbReference type="NCBI Taxonomy" id="130788"/>
    <lineage>
        <taxon>Bacteria</taxon>
        <taxon>Bacillati</taxon>
        <taxon>Bacillota</taxon>
        <taxon>Tissierellia</taxon>
        <taxon>Sedimentibacter</taxon>
    </lineage>
</organism>
<protein>
    <submittedName>
        <fullName evidence="2">Acetyltransferase (GNAT) family protein</fullName>
    </submittedName>
</protein>
<proteinExistence type="predicted"/>
<name>A0A562J5A5_9FIRM</name>
<dbReference type="RefSeq" id="WP_145084973.1">
    <property type="nucleotide sequence ID" value="NZ_VLKH01000009.1"/>
</dbReference>
<dbReference type="Pfam" id="PF00583">
    <property type="entry name" value="Acetyltransf_1"/>
    <property type="match status" value="1"/>
</dbReference>
<dbReference type="OrthoDB" id="1550635at2"/>
<reference evidence="2 3" key="1">
    <citation type="submission" date="2019-07" db="EMBL/GenBank/DDBJ databases">
        <title>Genomic Encyclopedia of Type Strains, Phase I: the one thousand microbial genomes (KMG-I) project.</title>
        <authorList>
            <person name="Kyrpides N."/>
        </authorList>
    </citation>
    <scope>NUCLEOTIDE SEQUENCE [LARGE SCALE GENOMIC DNA]</scope>
    <source>
        <strain evidence="2 3">DSM 13558</strain>
    </source>
</reference>
<evidence type="ECO:0000259" key="1">
    <source>
        <dbReference type="PROSITE" id="PS51186"/>
    </source>
</evidence>
<dbReference type="InterPro" id="IPR000182">
    <property type="entry name" value="GNAT_dom"/>
</dbReference>
<evidence type="ECO:0000313" key="2">
    <source>
        <dbReference type="EMBL" id="TWH78361.1"/>
    </source>
</evidence>
<sequence length="336" mass="39225">MNIKSIDMNYIEAATKLAVDNYLSEQQEVSALFNNKYETEISQYINELFRCDLGVMVFENDNLLGYMAFRLSGYEDYNGYKKAYSPIYGYGIKEGIDRGKIASLLFQYASENLIKLNVRNFEVKVYSHDKEVISSFVLNQFGILCTDAIKNIDTPFCDTNTYILKYSELTKHDILLHRESLLKLWRSLAKHLQASPTYYYGEEFTDDAYWEYINDVNTRLFVAMDEGEIIGILDASCDGNCFANSDKYTINVGDLYLKSAYRGKNIAQELLQYVSNVLKKKNYKRLWVEHGTTNPNAQRFWDRYFSRFTYTLTRNIDERIVKQYIGNSHDCEKNVK</sequence>
<comment type="caution">
    <text evidence="2">The sequence shown here is derived from an EMBL/GenBank/DDBJ whole genome shotgun (WGS) entry which is preliminary data.</text>
</comment>
<dbReference type="PROSITE" id="PS51186">
    <property type="entry name" value="GNAT"/>
    <property type="match status" value="1"/>
</dbReference>
<keyword evidence="2" id="KW-0808">Transferase</keyword>
<feature type="domain" description="N-acetyltransferase" evidence="1">
    <location>
        <begin position="164"/>
        <end position="336"/>
    </location>
</feature>
<evidence type="ECO:0000313" key="3">
    <source>
        <dbReference type="Proteomes" id="UP000315343"/>
    </source>
</evidence>
<keyword evidence="3" id="KW-1185">Reference proteome</keyword>
<dbReference type="Proteomes" id="UP000315343">
    <property type="component" value="Unassembled WGS sequence"/>
</dbReference>
<gene>
    <name evidence="2" type="ORF">LY60_02818</name>
</gene>
<dbReference type="Gene3D" id="3.40.630.30">
    <property type="match status" value="1"/>
</dbReference>
<dbReference type="CDD" id="cd04301">
    <property type="entry name" value="NAT_SF"/>
    <property type="match status" value="1"/>
</dbReference>